<feature type="compositionally biased region" description="Polar residues" evidence="8">
    <location>
        <begin position="1"/>
        <end position="10"/>
    </location>
</feature>
<accession>A0ABM5G991</accession>
<dbReference type="SMART" id="SM00120">
    <property type="entry name" value="HX"/>
    <property type="match status" value="2"/>
</dbReference>
<dbReference type="Proteomes" id="UP001652642">
    <property type="component" value="Chromosome 4"/>
</dbReference>
<dbReference type="PROSITE" id="PS51642">
    <property type="entry name" value="HEMOPEXIN_2"/>
    <property type="match status" value="1"/>
</dbReference>
<feature type="repeat" description="Hemopexin" evidence="7">
    <location>
        <begin position="583"/>
        <end position="630"/>
    </location>
</feature>
<feature type="compositionally biased region" description="Low complexity" evidence="8">
    <location>
        <begin position="19"/>
        <end position="36"/>
    </location>
</feature>
<dbReference type="InterPro" id="IPR018487">
    <property type="entry name" value="Hemopexin-like_repeat"/>
</dbReference>
<reference evidence="10" key="1">
    <citation type="submission" date="2025-08" db="UniProtKB">
        <authorList>
            <consortium name="RefSeq"/>
        </authorList>
    </citation>
    <scope>IDENTIFICATION</scope>
</reference>
<dbReference type="Pfam" id="PF00045">
    <property type="entry name" value="Hemopexin"/>
    <property type="match status" value="1"/>
</dbReference>
<keyword evidence="4" id="KW-0677">Repeat</keyword>
<keyword evidence="2" id="KW-0964">Secreted</keyword>
<dbReference type="InterPro" id="IPR036375">
    <property type="entry name" value="Hemopexin-like_dom_sf"/>
</dbReference>
<evidence type="ECO:0000256" key="7">
    <source>
        <dbReference type="PROSITE-ProRule" id="PRU01011"/>
    </source>
</evidence>
<protein>
    <submittedName>
        <fullName evidence="10">Proteoglycan 4</fullName>
    </submittedName>
</protein>
<evidence type="ECO:0000256" key="8">
    <source>
        <dbReference type="SAM" id="MobiDB-lite"/>
    </source>
</evidence>
<feature type="compositionally biased region" description="Low complexity" evidence="8">
    <location>
        <begin position="49"/>
        <end position="63"/>
    </location>
</feature>
<dbReference type="InterPro" id="IPR000585">
    <property type="entry name" value="Hemopexin-like_dom"/>
</dbReference>
<keyword evidence="5" id="KW-1015">Disulfide bond</keyword>
<feature type="compositionally biased region" description="Basic and acidic residues" evidence="8">
    <location>
        <begin position="167"/>
        <end position="186"/>
    </location>
</feature>
<keyword evidence="3" id="KW-0732">Signal</keyword>
<dbReference type="CDD" id="cd00094">
    <property type="entry name" value="HX"/>
    <property type="match status" value="1"/>
</dbReference>
<feature type="compositionally biased region" description="Low complexity" evidence="8">
    <location>
        <begin position="435"/>
        <end position="457"/>
    </location>
</feature>
<feature type="compositionally biased region" description="Polar residues" evidence="8">
    <location>
        <begin position="257"/>
        <end position="270"/>
    </location>
</feature>
<evidence type="ECO:0000256" key="1">
    <source>
        <dbReference type="ARBA" id="ARBA00004613"/>
    </source>
</evidence>
<feature type="compositionally biased region" description="Low complexity" evidence="8">
    <location>
        <begin position="293"/>
        <end position="304"/>
    </location>
</feature>
<feature type="compositionally biased region" description="Low complexity" evidence="8">
    <location>
        <begin position="235"/>
        <end position="247"/>
    </location>
</feature>
<evidence type="ECO:0000313" key="9">
    <source>
        <dbReference type="Proteomes" id="UP001652642"/>
    </source>
</evidence>
<name>A0ABM5G991_9SAUR</name>
<feature type="compositionally biased region" description="Basic and acidic residues" evidence="8">
    <location>
        <begin position="103"/>
        <end position="115"/>
    </location>
</feature>
<feature type="compositionally biased region" description="Polar residues" evidence="8">
    <location>
        <begin position="338"/>
        <end position="353"/>
    </location>
</feature>
<dbReference type="InterPro" id="IPR051298">
    <property type="entry name" value="Heme_transport/Cell_adhesion"/>
</dbReference>
<dbReference type="RefSeq" id="XP_072854217.1">
    <property type="nucleotide sequence ID" value="XM_072998116.1"/>
</dbReference>
<sequence length="801" mass="88436">MTDPGDTTNPDESDKPKETITVTEFTVTEPVVDDVTSSNGIDKSDKPDQTITTTETTPIQIDPRGVTPSPRDDDTNDKTEQTTTVTETIITETEPMRDSPTPDNDKNNKSEETVKVTETITTQTDPNGMTPSPFGEGSNERSEVITTITETIITETYPQSTTPSPSVDDRPDSPAPDDDKNSKPEKTTTTIETTTASGTPRPEVMTTVTETVTTETNPKGDEHSPGVDDKNGMPEVTTVTETVITEVGSVGPDKNVPSENNPEISAKTTPQPEPASDEPNPSDDGNGDKPNETTKVIETTTIITQPSSPNDYTPSPDQSDKPDSSAKVTQTTTTITTESKPLSDSPNPDESGSVTTVTKTTQTTTTESNPNPSDNNENPKSEVITKITRIITTTTTTTTTQSNTTEYPETTTRDVTTNTKIDLVSDRVPTKESPSNKNTNTTVTQVTTTSSISSTSPSNPPSIGDKTTQHTTTSPITRVPTKRRQVVTYYPTTTYSTISTTRLPEKITNKTTEYVRPENIVTSLLYKDTPDEMNLCNRKPADGIVPLRNGSLAVFRGHYYWLLNGTHSPSPCPRKIVEVWGIPSPIDTVFSRCNCDGKTFFFKDSQYWRFTDDIMDPGYPKLIVKGFGGLNGKITGALSVARHRNRPESVYFFKKGGNLQQYTYKQEGPKKCRKKVVTVKYPAYKPKAIIRRKRRRFERAVRPHQVFRSVRVQRYPVIQIRHQPIGVLQPEVKVSSYWRGFPKEVNSVISIPNNEKSDGYDYYAFSKDQYYSVDVGSRIARPVTLQTGQTVSGAWYKCPSE</sequence>
<dbReference type="PROSITE" id="PS00024">
    <property type="entry name" value="HEMOPEXIN"/>
    <property type="match status" value="1"/>
</dbReference>
<dbReference type="PANTHER" id="PTHR22917:SF1">
    <property type="entry name" value="PROTEOGLYCAN 4"/>
    <property type="match status" value="1"/>
</dbReference>
<dbReference type="Gene3D" id="2.110.10.10">
    <property type="entry name" value="Hemopexin-like domain"/>
    <property type="match status" value="1"/>
</dbReference>
<dbReference type="GeneID" id="110079784"/>
<evidence type="ECO:0000256" key="5">
    <source>
        <dbReference type="ARBA" id="ARBA00023157"/>
    </source>
</evidence>
<dbReference type="InterPro" id="IPR018486">
    <property type="entry name" value="Hemopexin_CS"/>
</dbReference>
<evidence type="ECO:0000256" key="2">
    <source>
        <dbReference type="ARBA" id="ARBA00022525"/>
    </source>
</evidence>
<evidence type="ECO:0000256" key="6">
    <source>
        <dbReference type="ARBA" id="ARBA00023180"/>
    </source>
</evidence>
<feature type="compositionally biased region" description="Low complexity" evidence="8">
    <location>
        <begin position="187"/>
        <end position="216"/>
    </location>
</feature>
<gene>
    <name evidence="10" type="primary">PRG4</name>
</gene>
<evidence type="ECO:0000256" key="4">
    <source>
        <dbReference type="ARBA" id="ARBA00022737"/>
    </source>
</evidence>
<evidence type="ECO:0000256" key="3">
    <source>
        <dbReference type="ARBA" id="ARBA00022729"/>
    </source>
</evidence>
<dbReference type="PANTHER" id="PTHR22917">
    <property type="entry name" value="HEMOPEXIN DOMAIN-CONTAINING PROTEIN"/>
    <property type="match status" value="1"/>
</dbReference>
<comment type="subcellular location">
    <subcellularLocation>
        <location evidence="1">Secreted</location>
    </subcellularLocation>
</comment>
<feature type="compositionally biased region" description="Low complexity" evidence="8">
    <location>
        <begin position="81"/>
        <end position="93"/>
    </location>
</feature>
<feature type="compositionally biased region" description="Low complexity" evidence="8">
    <location>
        <begin position="354"/>
        <end position="417"/>
    </location>
</feature>
<feature type="compositionally biased region" description="Basic and acidic residues" evidence="8">
    <location>
        <begin position="70"/>
        <end position="80"/>
    </location>
</feature>
<feature type="compositionally biased region" description="Basic and acidic residues" evidence="8">
    <location>
        <begin position="218"/>
        <end position="232"/>
    </location>
</feature>
<keyword evidence="9" id="KW-1185">Reference proteome</keyword>
<feature type="compositionally biased region" description="Low complexity" evidence="8">
    <location>
        <begin position="145"/>
        <end position="156"/>
    </location>
</feature>
<evidence type="ECO:0000313" key="10">
    <source>
        <dbReference type="RefSeq" id="XP_072854217.1"/>
    </source>
</evidence>
<feature type="region of interest" description="Disordered" evidence="8">
    <location>
        <begin position="1"/>
        <end position="478"/>
    </location>
</feature>
<proteinExistence type="predicted"/>
<dbReference type="SUPFAM" id="SSF50923">
    <property type="entry name" value="Hemopexin-like domain"/>
    <property type="match status" value="1"/>
</dbReference>
<organism evidence="9 10">
    <name type="scientific">Pogona vitticeps</name>
    <name type="common">central bearded dragon</name>
    <dbReference type="NCBI Taxonomy" id="103695"/>
    <lineage>
        <taxon>Eukaryota</taxon>
        <taxon>Metazoa</taxon>
        <taxon>Chordata</taxon>
        <taxon>Craniata</taxon>
        <taxon>Vertebrata</taxon>
        <taxon>Euteleostomi</taxon>
        <taxon>Lepidosauria</taxon>
        <taxon>Squamata</taxon>
        <taxon>Bifurcata</taxon>
        <taxon>Unidentata</taxon>
        <taxon>Episquamata</taxon>
        <taxon>Toxicofera</taxon>
        <taxon>Iguania</taxon>
        <taxon>Acrodonta</taxon>
        <taxon>Agamidae</taxon>
        <taxon>Amphibolurinae</taxon>
        <taxon>Pogona</taxon>
    </lineage>
</organism>
<keyword evidence="6" id="KW-0325">Glycoprotein</keyword>
<feature type="compositionally biased region" description="Polar residues" evidence="8">
    <location>
        <begin position="465"/>
        <end position="476"/>
    </location>
</feature>